<evidence type="ECO:0000313" key="3">
    <source>
        <dbReference type="Proteomes" id="UP000265520"/>
    </source>
</evidence>
<keyword evidence="3" id="KW-1185">Reference proteome</keyword>
<accession>A0A392RSZ7</accession>
<proteinExistence type="predicted"/>
<comment type="caution">
    <text evidence="2">The sequence shown here is derived from an EMBL/GenBank/DDBJ whole genome shotgun (WGS) entry which is preliminary data.</text>
</comment>
<sequence>MHKNDPEMLRKRKEDTSITGRVAHKSIEAGHPTKVKDKDIATSLITRPVDMAIAHIPRKGVIHQKDNTRLFFFWFTSIAFSTISA</sequence>
<reference evidence="2 3" key="1">
    <citation type="journal article" date="2018" name="Front. Plant Sci.">
        <title>Red Clover (Trifolium pratense) and Zigzag Clover (T. medium) - A Picture of Genomic Similarities and Differences.</title>
        <authorList>
            <person name="Dluhosova J."/>
            <person name="Istvanek J."/>
            <person name="Nedelnik J."/>
            <person name="Repkova J."/>
        </authorList>
    </citation>
    <scope>NUCLEOTIDE SEQUENCE [LARGE SCALE GENOMIC DNA]</scope>
    <source>
        <strain evidence="3">cv. 10/8</strain>
        <tissue evidence="2">Leaf</tissue>
    </source>
</reference>
<feature type="region of interest" description="Disordered" evidence="1">
    <location>
        <begin position="1"/>
        <end position="30"/>
    </location>
</feature>
<organism evidence="2 3">
    <name type="scientific">Trifolium medium</name>
    <dbReference type="NCBI Taxonomy" id="97028"/>
    <lineage>
        <taxon>Eukaryota</taxon>
        <taxon>Viridiplantae</taxon>
        <taxon>Streptophyta</taxon>
        <taxon>Embryophyta</taxon>
        <taxon>Tracheophyta</taxon>
        <taxon>Spermatophyta</taxon>
        <taxon>Magnoliopsida</taxon>
        <taxon>eudicotyledons</taxon>
        <taxon>Gunneridae</taxon>
        <taxon>Pentapetalae</taxon>
        <taxon>rosids</taxon>
        <taxon>fabids</taxon>
        <taxon>Fabales</taxon>
        <taxon>Fabaceae</taxon>
        <taxon>Papilionoideae</taxon>
        <taxon>50 kb inversion clade</taxon>
        <taxon>NPAAA clade</taxon>
        <taxon>Hologalegina</taxon>
        <taxon>IRL clade</taxon>
        <taxon>Trifolieae</taxon>
        <taxon>Trifolium</taxon>
    </lineage>
</organism>
<protein>
    <submittedName>
        <fullName evidence="2">Uncharacterized protein</fullName>
    </submittedName>
</protein>
<feature type="non-terminal residue" evidence="2">
    <location>
        <position position="85"/>
    </location>
</feature>
<evidence type="ECO:0000256" key="1">
    <source>
        <dbReference type="SAM" id="MobiDB-lite"/>
    </source>
</evidence>
<name>A0A392RSZ7_9FABA</name>
<dbReference type="Proteomes" id="UP000265520">
    <property type="component" value="Unassembled WGS sequence"/>
</dbReference>
<dbReference type="AlphaFoldDB" id="A0A392RSZ7"/>
<feature type="compositionally biased region" description="Basic and acidic residues" evidence="1">
    <location>
        <begin position="1"/>
        <end position="16"/>
    </location>
</feature>
<dbReference type="EMBL" id="LXQA010271353">
    <property type="protein sequence ID" value="MCI39758.1"/>
    <property type="molecule type" value="Genomic_DNA"/>
</dbReference>
<evidence type="ECO:0000313" key="2">
    <source>
        <dbReference type="EMBL" id="MCI39758.1"/>
    </source>
</evidence>